<evidence type="ECO:0000313" key="4">
    <source>
        <dbReference type="Proteomes" id="UP000254572"/>
    </source>
</evidence>
<dbReference type="OrthoDB" id="9812274at2"/>
<dbReference type="GO" id="GO:0016746">
    <property type="term" value="F:acyltransferase activity"/>
    <property type="evidence" value="ECO:0007669"/>
    <property type="project" value="InterPro"/>
</dbReference>
<gene>
    <name evidence="3" type="ORF">NCTC13294_00362</name>
</gene>
<organism evidence="3 4">
    <name type="scientific">Cardiobacterium valvarum</name>
    <dbReference type="NCBI Taxonomy" id="194702"/>
    <lineage>
        <taxon>Bacteria</taxon>
        <taxon>Pseudomonadati</taxon>
        <taxon>Pseudomonadota</taxon>
        <taxon>Gammaproteobacteria</taxon>
        <taxon>Cardiobacteriales</taxon>
        <taxon>Cardiobacteriaceae</taxon>
        <taxon>Cardiobacterium</taxon>
    </lineage>
</organism>
<evidence type="ECO:0000256" key="1">
    <source>
        <dbReference type="SAM" id="Phobius"/>
    </source>
</evidence>
<name>A0A381DZJ8_9GAMM</name>
<dbReference type="AlphaFoldDB" id="A0A381DZJ8"/>
<evidence type="ECO:0000313" key="3">
    <source>
        <dbReference type="EMBL" id="SUX18818.1"/>
    </source>
</evidence>
<keyword evidence="1" id="KW-1133">Transmembrane helix</keyword>
<reference evidence="3 4" key="1">
    <citation type="submission" date="2018-06" db="EMBL/GenBank/DDBJ databases">
        <authorList>
            <consortium name="Pathogen Informatics"/>
            <person name="Doyle S."/>
        </authorList>
    </citation>
    <scope>NUCLEOTIDE SEQUENCE [LARGE SCALE GENOMIC DNA]</scope>
    <source>
        <strain evidence="3 4">NCTC13294</strain>
    </source>
</reference>
<dbReference type="Proteomes" id="UP000254572">
    <property type="component" value="Unassembled WGS sequence"/>
</dbReference>
<evidence type="ECO:0000259" key="2">
    <source>
        <dbReference type="SMART" id="SM00563"/>
    </source>
</evidence>
<feature type="transmembrane region" description="Helical" evidence="1">
    <location>
        <begin position="278"/>
        <end position="297"/>
    </location>
</feature>
<keyword evidence="4" id="KW-1185">Reference proteome</keyword>
<dbReference type="SMART" id="SM00563">
    <property type="entry name" value="PlsC"/>
    <property type="match status" value="1"/>
</dbReference>
<keyword evidence="1" id="KW-0812">Transmembrane</keyword>
<dbReference type="RefSeq" id="WP_115610670.1">
    <property type="nucleotide sequence ID" value="NZ_JBHLZC010000001.1"/>
</dbReference>
<feature type="transmembrane region" description="Helical" evidence="1">
    <location>
        <begin position="333"/>
        <end position="351"/>
    </location>
</feature>
<keyword evidence="1" id="KW-0472">Membrane</keyword>
<feature type="domain" description="Phospholipid/glycerol acyltransferase" evidence="2">
    <location>
        <begin position="39"/>
        <end position="163"/>
    </location>
</feature>
<sequence length="373" mass="40749">MTTSPLTLPRRCRFLGWLVRTLYYRRVSVRGDNVSRRPTLFLLSHRNGAIDGQIYMAALGDAPSLISIQLLRHWYLRLFFAGIPVVRDKDRIRYGIAANAVPSPVRAAIAQIKNGGSLCLYPEGTSAWQAHPLPYHNGMAVIVARLKTAGVDFDVQPLAAYYSKPDGFRSRVSIIVGTAFRPLGESIADLQAELADALDYISVNAADNAAFNRIQARAWRGARDGADYGAVFLRTQAAENTAQNCPEKPLPATWLVTRAYPPADTADLRASKAEHRPWAKVLFALGFPLVAAAALLAGRAADGRNNTTFFRVLGGAAAVVPQILLWLTACYYAPLPALLWLILGICGWYYYPEPAPVPLAEHPDAAADHVADE</sequence>
<dbReference type="InterPro" id="IPR002123">
    <property type="entry name" value="Plipid/glycerol_acylTrfase"/>
</dbReference>
<accession>A0A381DZJ8</accession>
<dbReference type="SUPFAM" id="SSF69593">
    <property type="entry name" value="Glycerol-3-phosphate (1)-acyltransferase"/>
    <property type="match status" value="1"/>
</dbReference>
<proteinExistence type="predicted"/>
<dbReference type="EMBL" id="UFUW01000001">
    <property type="protein sequence ID" value="SUX18818.1"/>
    <property type="molecule type" value="Genomic_DNA"/>
</dbReference>
<protein>
    <recommendedName>
        <fullName evidence="2">Phospholipid/glycerol acyltransferase domain-containing protein</fullName>
    </recommendedName>
</protein>